<name>A0AC61RW45_9FIRM</name>
<comment type="caution">
    <text evidence="1">The sequence shown here is derived from an EMBL/GenBank/DDBJ whole genome shotgun (WGS) entry which is preliminary data.</text>
</comment>
<proteinExistence type="predicted"/>
<sequence>MFPPAPPYQARKLMFEQREVSIGNQVYLTSGNGGDFAIVSRKELEKLHAIKTLFSEIAKGEASARQEGWLSADNVEARLGI</sequence>
<protein>
    <submittedName>
        <fullName evidence="1">Prevent-host-death protein</fullName>
    </submittedName>
</protein>
<organism evidence="1 2">
    <name type="scientific">Petralouisia muris</name>
    <dbReference type="NCBI Taxonomy" id="3032872"/>
    <lineage>
        <taxon>Bacteria</taxon>
        <taxon>Bacillati</taxon>
        <taxon>Bacillota</taxon>
        <taxon>Clostridia</taxon>
        <taxon>Lachnospirales</taxon>
        <taxon>Lachnospiraceae</taxon>
        <taxon>Petralouisia</taxon>
    </lineage>
</organism>
<accession>A0AC61RW45</accession>
<keyword evidence="2" id="KW-1185">Reference proteome</keyword>
<evidence type="ECO:0000313" key="2">
    <source>
        <dbReference type="Proteomes" id="UP000304953"/>
    </source>
</evidence>
<reference evidence="1" key="1">
    <citation type="submission" date="2019-04" db="EMBL/GenBank/DDBJ databases">
        <title>Microbes associate with the intestines of laboratory mice.</title>
        <authorList>
            <person name="Navarre W."/>
            <person name="Wong E."/>
            <person name="Huang K."/>
            <person name="Tropini C."/>
            <person name="Ng K."/>
            <person name="Yu B."/>
        </authorList>
    </citation>
    <scope>NUCLEOTIDE SEQUENCE</scope>
    <source>
        <strain evidence="1">NM01_1-7b</strain>
    </source>
</reference>
<evidence type="ECO:0000313" key="1">
    <source>
        <dbReference type="EMBL" id="TGY95888.1"/>
    </source>
</evidence>
<dbReference type="EMBL" id="SRYA01000023">
    <property type="protein sequence ID" value="TGY95888.1"/>
    <property type="molecule type" value="Genomic_DNA"/>
</dbReference>
<gene>
    <name evidence="1" type="ORF">E5329_12650</name>
</gene>
<dbReference type="Proteomes" id="UP000304953">
    <property type="component" value="Unassembled WGS sequence"/>
</dbReference>